<reference evidence="2" key="1">
    <citation type="submission" date="2020-08" db="EMBL/GenBank/DDBJ databases">
        <title>Multicomponent nature underlies the extraordinary mechanical properties of spider dragline silk.</title>
        <authorList>
            <person name="Kono N."/>
            <person name="Nakamura H."/>
            <person name="Mori M."/>
            <person name="Yoshida Y."/>
            <person name="Ohtoshi R."/>
            <person name="Malay A.D."/>
            <person name="Moran D.A.P."/>
            <person name="Tomita M."/>
            <person name="Numata K."/>
            <person name="Arakawa K."/>
        </authorList>
    </citation>
    <scope>NUCLEOTIDE SEQUENCE</scope>
</reference>
<evidence type="ECO:0000313" key="2">
    <source>
        <dbReference type="EMBL" id="GFY48791.1"/>
    </source>
</evidence>
<gene>
    <name evidence="2" type="ORF">TNIN_353501</name>
</gene>
<proteinExistence type="predicted"/>
<keyword evidence="3" id="KW-1185">Reference proteome</keyword>
<feature type="region of interest" description="Disordered" evidence="1">
    <location>
        <begin position="24"/>
        <end position="100"/>
    </location>
</feature>
<evidence type="ECO:0000313" key="3">
    <source>
        <dbReference type="Proteomes" id="UP000886998"/>
    </source>
</evidence>
<dbReference type="AlphaFoldDB" id="A0A8X6XBE8"/>
<evidence type="ECO:0000256" key="1">
    <source>
        <dbReference type="SAM" id="MobiDB-lite"/>
    </source>
</evidence>
<protein>
    <submittedName>
        <fullName evidence="2">Uncharacterized protein</fullName>
    </submittedName>
</protein>
<dbReference type="EMBL" id="BMAV01006662">
    <property type="protein sequence ID" value="GFY48791.1"/>
    <property type="molecule type" value="Genomic_DNA"/>
</dbReference>
<accession>A0A8X6XBE8</accession>
<comment type="caution">
    <text evidence="2">The sequence shown here is derived from an EMBL/GenBank/DDBJ whole genome shotgun (WGS) entry which is preliminary data.</text>
</comment>
<organism evidence="2 3">
    <name type="scientific">Trichonephila inaurata madagascariensis</name>
    <dbReference type="NCBI Taxonomy" id="2747483"/>
    <lineage>
        <taxon>Eukaryota</taxon>
        <taxon>Metazoa</taxon>
        <taxon>Ecdysozoa</taxon>
        <taxon>Arthropoda</taxon>
        <taxon>Chelicerata</taxon>
        <taxon>Arachnida</taxon>
        <taxon>Araneae</taxon>
        <taxon>Araneomorphae</taxon>
        <taxon>Entelegynae</taxon>
        <taxon>Araneoidea</taxon>
        <taxon>Nephilidae</taxon>
        <taxon>Trichonephila</taxon>
        <taxon>Trichonephila inaurata</taxon>
    </lineage>
</organism>
<name>A0A8X6XBE8_9ARAC</name>
<sequence length="100" mass="11298">MLLTTAVLRSNLLFTEVMLIEETKAEDLRPGPEEGLLQSSWTQQGSSSPYNLRSRRDVTSKAASRPSGRAAQAQGGPVRSRREPFSRPSPYPFNHHRQYR</sequence>
<dbReference type="Proteomes" id="UP000886998">
    <property type="component" value="Unassembled WGS sequence"/>
</dbReference>
<feature type="compositionally biased region" description="Polar residues" evidence="1">
    <location>
        <begin position="37"/>
        <end position="51"/>
    </location>
</feature>